<gene>
    <name evidence="3" type="ORF">GCM10023172_03840</name>
</gene>
<dbReference type="Gene3D" id="3.40.50.1820">
    <property type="entry name" value="alpha/beta hydrolase"/>
    <property type="match status" value="1"/>
</dbReference>
<feature type="domain" description="AB hydrolase-1" evidence="2">
    <location>
        <begin position="2"/>
        <end position="207"/>
    </location>
</feature>
<protein>
    <submittedName>
        <fullName evidence="3">Alpha/beta hydrolase</fullName>
    </submittedName>
</protein>
<sequence length="213" mass="22666">MGTGGSDVSAYDAQQYATLASYAGDVVAICQALDLHDAVVVGHSIGAMIGLLAAVQAPQHFSKVVLLAATPHYLNEPAYHGGFERADLLALLDEMDRNYQSWATTFATLLIGPGQPASLGYELAGYFCQADPTIAKQFARIGFLADNRADLSRLHLPTLLLQCSEDVAVPEEVSAYMLAHLPQAQLVTLQTTGHCPHLSAPFEVVAALRAFIG</sequence>
<reference evidence="4" key="1">
    <citation type="journal article" date="2019" name="Int. J. Syst. Evol. Microbiol.">
        <title>The Global Catalogue of Microorganisms (GCM) 10K type strain sequencing project: providing services to taxonomists for standard genome sequencing and annotation.</title>
        <authorList>
            <consortium name="The Broad Institute Genomics Platform"/>
            <consortium name="The Broad Institute Genome Sequencing Center for Infectious Disease"/>
            <person name="Wu L."/>
            <person name="Ma J."/>
        </authorList>
    </citation>
    <scope>NUCLEOTIDE SEQUENCE [LARGE SCALE GENOMIC DNA]</scope>
    <source>
        <strain evidence="4">JCM 17841</strain>
    </source>
</reference>
<dbReference type="Proteomes" id="UP001501243">
    <property type="component" value="Unassembled WGS sequence"/>
</dbReference>
<comment type="similarity">
    <text evidence="1">Belongs to the AB hydrolase superfamily.</text>
</comment>
<evidence type="ECO:0000313" key="3">
    <source>
        <dbReference type="EMBL" id="GAA4494162.1"/>
    </source>
</evidence>
<keyword evidence="3" id="KW-0378">Hydrolase</keyword>
<evidence type="ECO:0000313" key="4">
    <source>
        <dbReference type="Proteomes" id="UP001501243"/>
    </source>
</evidence>
<proteinExistence type="inferred from homology"/>
<dbReference type="SUPFAM" id="SSF53474">
    <property type="entry name" value="alpha/beta-Hydrolases"/>
    <property type="match status" value="1"/>
</dbReference>
<evidence type="ECO:0000259" key="2">
    <source>
        <dbReference type="Pfam" id="PF12697"/>
    </source>
</evidence>
<accession>A0ABP8Q051</accession>
<dbReference type="EMBL" id="BAABGQ010000003">
    <property type="protein sequence ID" value="GAA4494162.1"/>
    <property type="molecule type" value="Genomic_DNA"/>
</dbReference>
<dbReference type="GO" id="GO:0016787">
    <property type="term" value="F:hydrolase activity"/>
    <property type="evidence" value="ECO:0007669"/>
    <property type="project" value="UniProtKB-KW"/>
</dbReference>
<dbReference type="InterPro" id="IPR000073">
    <property type="entry name" value="AB_hydrolase_1"/>
</dbReference>
<keyword evidence="4" id="KW-1185">Reference proteome</keyword>
<evidence type="ECO:0000256" key="1">
    <source>
        <dbReference type="ARBA" id="ARBA00008645"/>
    </source>
</evidence>
<dbReference type="PANTHER" id="PTHR43039">
    <property type="entry name" value="ESTERASE-RELATED"/>
    <property type="match status" value="1"/>
</dbReference>
<organism evidence="3 4">
    <name type="scientific">Hymenobacter ginsengisoli</name>
    <dbReference type="NCBI Taxonomy" id="1051626"/>
    <lineage>
        <taxon>Bacteria</taxon>
        <taxon>Pseudomonadati</taxon>
        <taxon>Bacteroidota</taxon>
        <taxon>Cytophagia</taxon>
        <taxon>Cytophagales</taxon>
        <taxon>Hymenobacteraceae</taxon>
        <taxon>Hymenobacter</taxon>
    </lineage>
</organism>
<dbReference type="Pfam" id="PF12697">
    <property type="entry name" value="Abhydrolase_6"/>
    <property type="match status" value="1"/>
</dbReference>
<comment type="caution">
    <text evidence="3">The sequence shown here is derived from an EMBL/GenBank/DDBJ whole genome shotgun (WGS) entry which is preliminary data.</text>
</comment>
<name>A0ABP8Q051_9BACT</name>
<dbReference type="InterPro" id="IPR029058">
    <property type="entry name" value="AB_hydrolase_fold"/>
</dbReference>